<keyword evidence="3" id="KW-1185">Reference proteome</keyword>
<dbReference type="RefSeq" id="WP_138253253.1">
    <property type="nucleotide sequence ID" value="NZ_VAVZ01000023.1"/>
</dbReference>
<dbReference type="CDD" id="cd02440">
    <property type="entry name" value="AdoMet_MTases"/>
    <property type="match status" value="1"/>
</dbReference>
<protein>
    <submittedName>
        <fullName evidence="2">Class I SAM-dependent methyltransferase</fullName>
    </submittedName>
</protein>
<accession>A0A5R9BBZ9</accession>
<evidence type="ECO:0000313" key="2">
    <source>
        <dbReference type="EMBL" id="TLP96382.1"/>
    </source>
</evidence>
<dbReference type="SUPFAM" id="SSF53335">
    <property type="entry name" value="S-adenosyl-L-methionine-dependent methyltransferases"/>
    <property type="match status" value="1"/>
</dbReference>
<dbReference type="EMBL" id="VAVZ01000023">
    <property type="protein sequence ID" value="TLP96382.1"/>
    <property type="molecule type" value="Genomic_DNA"/>
</dbReference>
<evidence type="ECO:0000259" key="1">
    <source>
        <dbReference type="Pfam" id="PF08241"/>
    </source>
</evidence>
<evidence type="ECO:0000313" key="3">
    <source>
        <dbReference type="Proteomes" id="UP000310458"/>
    </source>
</evidence>
<dbReference type="GO" id="GO:0032259">
    <property type="term" value="P:methylation"/>
    <property type="evidence" value="ECO:0007669"/>
    <property type="project" value="UniProtKB-KW"/>
</dbReference>
<comment type="caution">
    <text evidence="2">The sequence shown here is derived from an EMBL/GenBank/DDBJ whole genome shotgun (WGS) entry which is preliminary data.</text>
</comment>
<name>A0A5R9BBZ9_9MICC</name>
<proteinExistence type="predicted"/>
<keyword evidence="2" id="KW-0489">Methyltransferase</keyword>
<organism evidence="2 3">
    <name type="scientific">Nesterenkonia salmonea</name>
    <dbReference type="NCBI Taxonomy" id="1804987"/>
    <lineage>
        <taxon>Bacteria</taxon>
        <taxon>Bacillati</taxon>
        <taxon>Actinomycetota</taxon>
        <taxon>Actinomycetes</taxon>
        <taxon>Micrococcales</taxon>
        <taxon>Micrococcaceae</taxon>
        <taxon>Nesterenkonia</taxon>
    </lineage>
</organism>
<dbReference type="InterPro" id="IPR029063">
    <property type="entry name" value="SAM-dependent_MTases_sf"/>
</dbReference>
<dbReference type="AlphaFoldDB" id="A0A5R9BBZ9"/>
<dbReference type="PANTHER" id="PTHR42912">
    <property type="entry name" value="METHYLTRANSFERASE"/>
    <property type="match status" value="1"/>
</dbReference>
<dbReference type="OrthoDB" id="9797252at2"/>
<gene>
    <name evidence="2" type="ORF">FEF26_09280</name>
</gene>
<dbReference type="PANTHER" id="PTHR42912:SF93">
    <property type="entry name" value="N6-ADENOSINE-METHYLTRANSFERASE TMT1A"/>
    <property type="match status" value="1"/>
</dbReference>
<dbReference type="Proteomes" id="UP000310458">
    <property type="component" value="Unassembled WGS sequence"/>
</dbReference>
<feature type="domain" description="Methyltransferase type 11" evidence="1">
    <location>
        <begin position="48"/>
        <end position="141"/>
    </location>
</feature>
<dbReference type="Pfam" id="PF08241">
    <property type="entry name" value="Methyltransf_11"/>
    <property type="match status" value="1"/>
</dbReference>
<dbReference type="Gene3D" id="3.40.50.150">
    <property type="entry name" value="Vaccinia Virus protein VP39"/>
    <property type="match status" value="1"/>
</dbReference>
<dbReference type="InterPro" id="IPR013216">
    <property type="entry name" value="Methyltransf_11"/>
</dbReference>
<keyword evidence="2" id="KW-0808">Transferase</keyword>
<dbReference type="GO" id="GO:0008757">
    <property type="term" value="F:S-adenosylmethionine-dependent methyltransferase activity"/>
    <property type="evidence" value="ECO:0007669"/>
    <property type="project" value="InterPro"/>
</dbReference>
<dbReference type="InterPro" id="IPR050508">
    <property type="entry name" value="Methyltransf_Superfamily"/>
</dbReference>
<reference evidence="2 3" key="1">
    <citation type="submission" date="2019-05" db="EMBL/GenBank/DDBJ databases">
        <title>Nesterenkonia sp. GY074 isolated from the Southern Atlantic Ocean.</title>
        <authorList>
            <person name="Zhang G."/>
        </authorList>
    </citation>
    <scope>NUCLEOTIDE SEQUENCE [LARGE SCALE GENOMIC DNA]</scope>
    <source>
        <strain evidence="2 3">GY074</strain>
    </source>
</reference>
<sequence length="236" mass="26075">MTLSDFVPAANQGADPELYEVENRALDPEGTLWHQLQNTAPWKGKTLLDLGCGSGYWLPKYRSARRVIGVEPDESLLPMARRRPGEAEVLHGSAEHLPLGDNTVDVVHARFAYFFPSRSFDPTPGLREVQRVLSPGGKLVVIDNDGLNGEFAELLQASASAQAQGHDDYSTRWWSSQGASTTAVMSSWRFSSREDLEAVLGLEFGRDAEAWLSAHPHSLGLSYGYLLHTWTNPQQV</sequence>